<dbReference type="Pfam" id="PF17932">
    <property type="entry name" value="TetR_C_24"/>
    <property type="match status" value="1"/>
</dbReference>
<evidence type="ECO:0000256" key="2">
    <source>
        <dbReference type="ARBA" id="ARBA00023015"/>
    </source>
</evidence>
<dbReference type="InterPro" id="IPR036271">
    <property type="entry name" value="Tet_transcr_reg_TetR-rel_C_sf"/>
</dbReference>
<dbReference type="PANTHER" id="PTHR30055">
    <property type="entry name" value="HTH-TYPE TRANSCRIPTIONAL REGULATOR RUTR"/>
    <property type="match status" value="1"/>
</dbReference>
<comment type="caution">
    <text evidence="7">The sequence shown here is derived from an EMBL/GenBank/DDBJ whole genome shotgun (WGS) entry which is preliminary data.</text>
</comment>
<reference evidence="8" key="1">
    <citation type="journal article" date="2019" name="Int. J. Syst. Evol. Microbiol.">
        <title>The Global Catalogue of Microorganisms (GCM) 10K type strain sequencing project: providing services to taxonomists for standard genome sequencing and annotation.</title>
        <authorList>
            <consortium name="The Broad Institute Genomics Platform"/>
            <consortium name="The Broad Institute Genome Sequencing Center for Infectious Disease"/>
            <person name="Wu L."/>
            <person name="Ma J."/>
        </authorList>
    </citation>
    <scope>NUCLEOTIDE SEQUENCE [LARGE SCALE GENOMIC DNA]</scope>
    <source>
        <strain evidence="8">CGMCC 1.15304</strain>
    </source>
</reference>
<evidence type="ECO:0000256" key="5">
    <source>
        <dbReference type="PROSITE-ProRule" id="PRU00335"/>
    </source>
</evidence>
<feature type="DNA-binding region" description="H-T-H motif" evidence="5">
    <location>
        <begin position="33"/>
        <end position="52"/>
    </location>
</feature>
<dbReference type="RefSeq" id="WP_068151475.1">
    <property type="nucleotide sequence ID" value="NZ_JBHSCR010000010.1"/>
</dbReference>
<keyword evidence="1" id="KW-0678">Repressor</keyword>
<dbReference type="Gene3D" id="1.10.10.60">
    <property type="entry name" value="Homeodomain-like"/>
    <property type="match status" value="1"/>
</dbReference>
<gene>
    <name evidence="7" type="ORF">ACFO5Q_11655</name>
</gene>
<dbReference type="InterPro" id="IPR009057">
    <property type="entry name" value="Homeodomain-like_sf"/>
</dbReference>
<dbReference type="InterPro" id="IPR050109">
    <property type="entry name" value="HTH-type_TetR-like_transc_reg"/>
</dbReference>
<sequence>MARPQSPDYDERKQAILDAATRIFSQEGFHKASIGQIARECKISKSLLYHYFSSKQEMLYHAMEDHVQDLLATADEVLAKGLPAQECLSEILKEFMHLYETASDKHVVLSNELGSLTDEQRKHIVALQAKVVKAFSDTLDQMVDVDLQEKQAKTAIGMLLLGMINWTHMWYKPDGVLNSSAIAHLTSRIFTAGITSLGEDDFKS</sequence>
<keyword evidence="8" id="KW-1185">Reference proteome</keyword>
<evidence type="ECO:0000313" key="8">
    <source>
        <dbReference type="Proteomes" id="UP001595776"/>
    </source>
</evidence>
<dbReference type="PROSITE" id="PS50977">
    <property type="entry name" value="HTH_TETR_2"/>
    <property type="match status" value="1"/>
</dbReference>
<dbReference type="Gene3D" id="1.10.357.10">
    <property type="entry name" value="Tetracycline Repressor, domain 2"/>
    <property type="match status" value="1"/>
</dbReference>
<name>A0ABV8UCR7_9PROT</name>
<dbReference type="SUPFAM" id="SSF48498">
    <property type="entry name" value="Tetracyclin repressor-like, C-terminal domain"/>
    <property type="match status" value="1"/>
</dbReference>
<dbReference type="InterPro" id="IPR041490">
    <property type="entry name" value="KstR2_TetR_C"/>
</dbReference>
<evidence type="ECO:0000256" key="3">
    <source>
        <dbReference type="ARBA" id="ARBA00023125"/>
    </source>
</evidence>
<organism evidence="7 8">
    <name type="scientific">Kordiimonas lipolytica</name>
    <dbReference type="NCBI Taxonomy" id="1662421"/>
    <lineage>
        <taxon>Bacteria</taxon>
        <taxon>Pseudomonadati</taxon>
        <taxon>Pseudomonadota</taxon>
        <taxon>Alphaproteobacteria</taxon>
        <taxon>Kordiimonadales</taxon>
        <taxon>Kordiimonadaceae</taxon>
        <taxon>Kordiimonas</taxon>
    </lineage>
</organism>
<feature type="domain" description="HTH tetR-type" evidence="6">
    <location>
        <begin position="10"/>
        <end position="70"/>
    </location>
</feature>
<accession>A0ABV8UCR7</accession>
<dbReference type="Proteomes" id="UP001595776">
    <property type="component" value="Unassembled WGS sequence"/>
</dbReference>
<evidence type="ECO:0000259" key="6">
    <source>
        <dbReference type="PROSITE" id="PS50977"/>
    </source>
</evidence>
<dbReference type="SUPFAM" id="SSF46689">
    <property type="entry name" value="Homeodomain-like"/>
    <property type="match status" value="1"/>
</dbReference>
<dbReference type="Pfam" id="PF00440">
    <property type="entry name" value="TetR_N"/>
    <property type="match status" value="1"/>
</dbReference>
<protein>
    <submittedName>
        <fullName evidence="7">TetR/AcrR family transcriptional regulator</fullName>
    </submittedName>
</protein>
<keyword evidence="3 5" id="KW-0238">DNA-binding</keyword>
<dbReference type="InterPro" id="IPR001647">
    <property type="entry name" value="HTH_TetR"/>
</dbReference>
<dbReference type="PRINTS" id="PR00455">
    <property type="entry name" value="HTHTETR"/>
</dbReference>
<keyword evidence="4" id="KW-0804">Transcription</keyword>
<proteinExistence type="predicted"/>
<dbReference type="PANTHER" id="PTHR30055:SF175">
    <property type="entry name" value="HTH-TYPE TRANSCRIPTIONAL REPRESSOR KSTR2"/>
    <property type="match status" value="1"/>
</dbReference>
<evidence type="ECO:0000313" key="7">
    <source>
        <dbReference type="EMBL" id="MFC4348498.1"/>
    </source>
</evidence>
<dbReference type="EMBL" id="JBHSCR010000010">
    <property type="protein sequence ID" value="MFC4348498.1"/>
    <property type="molecule type" value="Genomic_DNA"/>
</dbReference>
<evidence type="ECO:0000256" key="4">
    <source>
        <dbReference type="ARBA" id="ARBA00023163"/>
    </source>
</evidence>
<keyword evidence="2" id="KW-0805">Transcription regulation</keyword>
<evidence type="ECO:0000256" key="1">
    <source>
        <dbReference type="ARBA" id="ARBA00022491"/>
    </source>
</evidence>